<dbReference type="AlphaFoldDB" id="A0A6G1GNE9"/>
<sequence>MLQLRRWIGFWRYPLRRRDLLELAIEGLGGTYLVQLLFAQDSLFHWIPETFSISQRGIGFQNSPNGCKDGRCKLCSQAWCCVMGSGTGPLSTTSAQNCNIVHTYVASRNLNGALCIRALSSDHNAIVPFESTHPTLFCGGHLHHLVAYGHPPQQ</sequence>
<proteinExistence type="predicted"/>
<evidence type="ECO:0000313" key="2">
    <source>
        <dbReference type="Proteomes" id="UP000800041"/>
    </source>
</evidence>
<protein>
    <submittedName>
        <fullName evidence="1">Uncharacterized protein</fullName>
    </submittedName>
</protein>
<organism evidence="1 2">
    <name type="scientific">Aulographum hederae CBS 113979</name>
    <dbReference type="NCBI Taxonomy" id="1176131"/>
    <lineage>
        <taxon>Eukaryota</taxon>
        <taxon>Fungi</taxon>
        <taxon>Dikarya</taxon>
        <taxon>Ascomycota</taxon>
        <taxon>Pezizomycotina</taxon>
        <taxon>Dothideomycetes</taxon>
        <taxon>Pleosporomycetidae</taxon>
        <taxon>Aulographales</taxon>
        <taxon>Aulographaceae</taxon>
    </lineage>
</organism>
<dbReference type="Proteomes" id="UP000800041">
    <property type="component" value="Unassembled WGS sequence"/>
</dbReference>
<keyword evidence="2" id="KW-1185">Reference proteome</keyword>
<gene>
    <name evidence="1" type="ORF">K402DRAFT_196862</name>
</gene>
<dbReference type="EMBL" id="ML977185">
    <property type="protein sequence ID" value="KAF1982340.1"/>
    <property type="molecule type" value="Genomic_DNA"/>
</dbReference>
<name>A0A6G1GNE9_9PEZI</name>
<evidence type="ECO:0000313" key="1">
    <source>
        <dbReference type="EMBL" id="KAF1982340.1"/>
    </source>
</evidence>
<reference evidence="1" key="1">
    <citation type="journal article" date="2020" name="Stud. Mycol.">
        <title>101 Dothideomycetes genomes: a test case for predicting lifestyles and emergence of pathogens.</title>
        <authorList>
            <person name="Haridas S."/>
            <person name="Albert R."/>
            <person name="Binder M."/>
            <person name="Bloem J."/>
            <person name="Labutti K."/>
            <person name="Salamov A."/>
            <person name="Andreopoulos B."/>
            <person name="Baker S."/>
            <person name="Barry K."/>
            <person name="Bills G."/>
            <person name="Bluhm B."/>
            <person name="Cannon C."/>
            <person name="Castanera R."/>
            <person name="Culley D."/>
            <person name="Daum C."/>
            <person name="Ezra D."/>
            <person name="Gonzalez J."/>
            <person name="Henrissat B."/>
            <person name="Kuo A."/>
            <person name="Liang C."/>
            <person name="Lipzen A."/>
            <person name="Lutzoni F."/>
            <person name="Magnuson J."/>
            <person name="Mondo S."/>
            <person name="Nolan M."/>
            <person name="Ohm R."/>
            <person name="Pangilinan J."/>
            <person name="Park H.-J."/>
            <person name="Ramirez L."/>
            <person name="Alfaro M."/>
            <person name="Sun H."/>
            <person name="Tritt A."/>
            <person name="Yoshinaga Y."/>
            <person name="Zwiers L.-H."/>
            <person name="Turgeon B."/>
            <person name="Goodwin S."/>
            <person name="Spatafora J."/>
            <person name="Crous P."/>
            <person name="Grigoriev I."/>
        </authorList>
    </citation>
    <scope>NUCLEOTIDE SEQUENCE</scope>
    <source>
        <strain evidence="1">CBS 113979</strain>
    </source>
</reference>
<accession>A0A6G1GNE9</accession>